<sequence length="709" mass="82190">MKDVGMITLPKYCGSINTIMPNTVPLIWGSSGLVTAAAFTWGEGKGLALSSSIYAIYRKRPNSKLSENFNLWLSHDKSRHISLVSCDTNDLARDENFKYATYVITPSCKKLDPERISRYLRVRKISSIILVHNGWVDLPHPQEMYPFFSLANKLGFQFSHEVVNWDQESHTGAKFASTNTTQLALVTALLYGLKDAQSFASLENLPDYSDFTRQDFRTLENEIIADLISKILKKYKTQVEAIAPTIDKPFQDNLQSSNRKLILNFNKLIFAQSNSGIKMPGASQFPGDFPPNYVSSKRPIYVTIKHERVRKERHGLGLYLRPGHTLKYRILHDSLLGSDVKSLWEMRIGCHSDRLDKKQYWTRFPIVYHRVILDKSHGEIFSPVGGLLYVTNLENFGKITLELTGVEEAVYFNIRDPENHLKWTKHEFHRIESPWAEIAGDMMSFCVPSSYIKNISITNLYWFTSLWDRVVKSDLNFIGKDWQKHLMQRAVFDVQLRLGYGHSGYPIVADVDWLPPLMQETTNNVLGMMNYKYVFKMKREEVAQEWGLRDERVKSFLTKYLELEQKPVMLPKLSLFYFHQLVEHFGFGLMSQAWSAYNHLPTSKYNKMDTWIWMASRVSGYSLCLLHEFWRFKFDKVLCERLTGDKQCFFPSDEITKLASKRTKKLLQKIINHNCTTLARPVPILNDLAKGFHTIQKNYVIHHARSPHF</sequence>
<dbReference type="PROSITE" id="PS51723">
    <property type="entry name" value="PEPTIDASE_M60"/>
    <property type="match status" value="1"/>
</dbReference>
<dbReference type="InterPro" id="IPR042279">
    <property type="entry name" value="Pep_M60_3"/>
</dbReference>
<dbReference type="InterPro" id="IPR031161">
    <property type="entry name" value="Peptidase_M60_dom"/>
</dbReference>
<dbReference type="Proteomes" id="UP001626550">
    <property type="component" value="Unassembled WGS sequence"/>
</dbReference>
<evidence type="ECO:0000313" key="2">
    <source>
        <dbReference type="EMBL" id="KAL3311239.1"/>
    </source>
</evidence>
<dbReference type="Gene3D" id="1.10.390.30">
    <property type="entry name" value="Peptidase M60, enhancin-like domain 3"/>
    <property type="match status" value="1"/>
</dbReference>
<dbReference type="SMART" id="SM01276">
    <property type="entry name" value="M60-like"/>
    <property type="match status" value="1"/>
</dbReference>
<dbReference type="PANTHER" id="PTHR15730:SF5">
    <property type="entry name" value="SI:CH211-210B2.2-RELATED"/>
    <property type="match status" value="1"/>
</dbReference>
<dbReference type="PANTHER" id="PTHR15730">
    <property type="entry name" value="EXPERIMENTAL AUTOIMMUNE PROSTATITIS ANTIGEN 2-RELATED"/>
    <property type="match status" value="1"/>
</dbReference>
<dbReference type="InterPro" id="IPR051244">
    <property type="entry name" value="TCAF"/>
</dbReference>
<dbReference type="EMBL" id="JBJKFK010002350">
    <property type="protein sequence ID" value="KAL3311239.1"/>
    <property type="molecule type" value="Genomic_DNA"/>
</dbReference>
<accession>A0ABD2PV59</accession>
<dbReference type="InterPro" id="IPR035423">
    <property type="entry name" value="M60-like_N"/>
</dbReference>
<evidence type="ECO:0000259" key="1">
    <source>
        <dbReference type="PROSITE" id="PS51723"/>
    </source>
</evidence>
<gene>
    <name evidence="2" type="ORF">Ciccas_010184</name>
</gene>
<proteinExistence type="predicted"/>
<dbReference type="Pfam" id="PF13402">
    <property type="entry name" value="Peptidase_M60"/>
    <property type="match status" value="2"/>
</dbReference>
<keyword evidence="3" id="KW-1185">Reference proteome</keyword>
<protein>
    <recommendedName>
        <fullName evidence="1">Peptidase M60 domain-containing protein</fullName>
    </recommendedName>
</protein>
<feature type="domain" description="Peptidase M60" evidence="1">
    <location>
        <begin position="311"/>
        <end position="517"/>
    </location>
</feature>
<organism evidence="2 3">
    <name type="scientific">Cichlidogyrus casuarinus</name>
    <dbReference type="NCBI Taxonomy" id="1844966"/>
    <lineage>
        <taxon>Eukaryota</taxon>
        <taxon>Metazoa</taxon>
        <taxon>Spiralia</taxon>
        <taxon>Lophotrochozoa</taxon>
        <taxon>Platyhelminthes</taxon>
        <taxon>Monogenea</taxon>
        <taxon>Monopisthocotylea</taxon>
        <taxon>Dactylogyridea</taxon>
        <taxon>Ancyrocephalidae</taxon>
        <taxon>Cichlidogyrus</taxon>
    </lineage>
</organism>
<comment type="caution">
    <text evidence="2">The sequence shown here is derived from an EMBL/GenBank/DDBJ whole genome shotgun (WGS) entry which is preliminary data.</text>
</comment>
<dbReference type="Pfam" id="PF17291">
    <property type="entry name" value="M60-like_N"/>
    <property type="match status" value="1"/>
</dbReference>
<name>A0ABD2PV59_9PLAT</name>
<dbReference type="AlphaFoldDB" id="A0ABD2PV59"/>
<reference evidence="2 3" key="1">
    <citation type="submission" date="2024-11" db="EMBL/GenBank/DDBJ databases">
        <title>Adaptive evolution of stress response genes in parasites aligns with host niche diversity.</title>
        <authorList>
            <person name="Hahn C."/>
            <person name="Resl P."/>
        </authorList>
    </citation>
    <scope>NUCLEOTIDE SEQUENCE [LARGE SCALE GENOMIC DNA]</scope>
    <source>
        <strain evidence="2">EGGRZ-B1_66</strain>
        <tissue evidence="2">Body</tissue>
    </source>
</reference>
<evidence type="ECO:0000313" key="3">
    <source>
        <dbReference type="Proteomes" id="UP001626550"/>
    </source>
</evidence>